<sequence length="174" mass="19460">MRVKLLIVIGFLVGSLMAGCSSNHTEETQQSSTPSQPETHSQHQHSSEIVMGDKRVKTPSYEVMPKFLKNKPENMQLIYTSASQHKELLEQIPCYCGCGESVGHKNNYDCFIHDNKENGAIVWDDHGTKCGVCLEIAAQAMIDYQNGKSVQEIRENIDAQYKQGYAEPTPTPEI</sequence>
<organism evidence="3 4">
    <name type="scientific">Halobacillus naozhouensis</name>
    <dbReference type="NCBI Taxonomy" id="554880"/>
    <lineage>
        <taxon>Bacteria</taxon>
        <taxon>Bacillati</taxon>
        <taxon>Bacillota</taxon>
        <taxon>Bacilli</taxon>
        <taxon>Bacillales</taxon>
        <taxon>Bacillaceae</taxon>
        <taxon>Halobacillus</taxon>
    </lineage>
</organism>
<evidence type="ECO:0000256" key="1">
    <source>
        <dbReference type="SAM" id="MobiDB-lite"/>
    </source>
</evidence>
<dbReference type="InterPro" id="IPR025673">
    <property type="entry name" value="PCYCGC"/>
</dbReference>
<evidence type="ECO:0000313" key="4">
    <source>
        <dbReference type="Proteomes" id="UP001221597"/>
    </source>
</evidence>
<dbReference type="EMBL" id="CP121671">
    <property type="protein sequence ID" value="WFT75117.1"/>
    <property type="molecule type" value="Genomic_DNA"/>
</dbReference>
<reference evidence="3 4" key="1">
    <citation type="submission" date="2023-04" db="EMBL/GenBank/DDBJ databases">
        <title>Genome sequence of Halobacillus naozhouensis KACC 21980.</title>
        <authorList>
            <person name="Kim S."/>
            <person name="Heo J."/>
            <person name="Kwon S.-W."/>
        </authorList>
    </citation>
    <scope>NUCLEOTIDE SEQUENCE [LARGE SCALE GENOMIC DNA]</scope>
    <source>
        <strain evidence="3 4">KCTC 13234</strain>
    </source>
</reference>
<evidence type="ECO:0000256" key="2">
    <source>
        <dbReference type="SAM" id="SignalP"/>
    </source>
</evidence>
<dbReference type="Pfam" id="PF13798">
    <property type="entry name" value="PCYCGC"/>
    <property type="match status" value="1"/>
</dbReference>
<dbReference type="Proteomes" id="UP001221597">
    <property type="component" value="Chromosome"/>
</dbReference>
<protein>
    <submittedName>
        <fullName evidence="3">PCYCGC motif-containing (Lipo)protein</fullName>
    </submittedName>
</protein>
<proteinExistence type="predicted"/>
<feature type="signal peptide" evidence="2">
    <location>
        <begin position="1"/>
        <end position="18"/>
    </location>
</feature>
<accession>A0ABY8J0J4</accession>
<feature type="chain" id="PRO_5045347684" evidence="2">
    <location>
        <begin position="19"/>
        <end position="174"/>
    </location>
</feature>
<evidence type="ECO:0000313" key="3">
    <source>
        <dbReference type="EMBL" id="WFT75117.1"/>
    </source>
</evidence>
<name>A0ABY8J0J4_9BACI</name>
<feature type="region of interest" description="Disordered" evidence="1">
    <location>
        <begin position="23"/>
        <end position="52"/>
    </location>
</feature>
<keyword evidence="4" id="KW-1185">Reference proteome</keyword>
<gene>
    <name evidence="3" type="ORF">P9989_01525</name>
</gene>
<dbReference type="PROSITE" id="PS51257">
    <property type="entry name" value="PROKAR_LIPOPROTEIN"/>
    <property type="match status" value="1"/>
</dbReference>
<keyword evidence="2" id="KW-0732">Signal</keyword>
<dbReference type="RefSeq" id="WP_283077086.1">
    <property type="nucleotide sequence ID" value="NZ_CP121671.1"/>
</dbReference>
<feature type="compositionally biased region" description="Polar residues" evidence="1">
    <location>
        <begin position="23"/>
        <end position="39"/>
    </location>
</feature>